<proteinExistence type="predicted"/>
<feature type="transmembrane region" description="Helical" evidence="2">
    <location>
        <begin position="335"/>
        <end position="357"/>
    </location>
</feature>
<keyword evidence="5" id="KW-1185">Reference proteome</keyword>
<evidence type="ECO:0000256" key="2">
    <source>
        <dbReference type="SAM" id="Phobius"/>
    </source>
</evidence>
<gene>
    <name evidence="4" type="ORF">BSTOLATCC_MIC15555</name>
</gene>
<accession>A0AAU9IMW0</accession>
<feature type="transmembrane region" description="Helical" evidence="2">
    <location>
        <begin position="183"/>
        <end position="201"/>
    </location>
</feature>
<keyword evidence="2" id="KW-1133">Transmembrane helix</keyword>
<evidence type="ECO:0000256" key="1">
    <source>
        <dbReference type="SAM" id="Coils"/>
    </source>
</evidence>
<dbReference type="Proteomes" id="UP001162131">
    <property type="component" value="Unassembled WGS sequence"/>
</dbReference>
<evidence type="ECO:0000259" key="3">
    <source>
        <dbReference type="Pfam" id="PF07885"/>
    </source>
</evidence>
<keyword evidence="2" id="KW-0472">Membrane</keyword>
<comment type="caution">
    <text evidence="4">The sequence shown here is derived from an EMBL/GenBank/DDBJ whole genome shotgun (WGS) entry which is preliminary data.</text>
</comment>
<protein>
    <recommendedName>
        <fullName evidence="3">Potassium channel domain-containing protein</fullName>
    </recommendedName>
</protein>
<dbReference type="AlphaFoldDB" id="A0AAU9IMW0"/>
<reference evidence="4" key="1">
    <citation type="submission" date="2021-09" db="EMBL/GenBank/DDBJ databases">
        <authorList>
            <consortium name="AG Swart"/>
            <person name="Singh M."/>
            <person name="Singh A."/>
            <person name="Seah K."/>
            <person name="Emmerich C."/>
        </authorList>
    </citation>
    <scope>NUCLEOTIDE SEQUENCE</scope>
    <source>
        <strain evidence="4">ATCC30299</strain>
    </source>
</reference>
<evidence type="ECO:0000313" key="4">
    <source>
        <dbReference type="EMBL" id="CAG9316115.1"/>
    </source>
</evidence>
<feature type="domain" description="Potassium channel" evidence="3">
    <location>
        <begin position="288"/>
        <end position="358"/>
    </location>
</feature>
<keyword evidence="1" id="KW-0175">Coiled coil</keyword>
<dbReference type="Pfam" id="PF07885">
    <property type="entry name" value="Ion_trans_2"/>
    <property type="match status" value="1"/>
</dbReference>
<dbReference type="InterPro" id="IPR015449">
    <property type="entry name" value="K_chnl_Ca-activ_SK"/>
</dbReference>
<dbReference type="GO" id="GO:0016286">
    <property type="term" value="F:small conductance calcium-activated potassium channel activity"/>
    <property type="evidence" value="ECO:0007669"/>
    <property type="project" value="InterPro"/>
</dbReference>
<feature type="transmembrane region" description="Helical" evidence="2">
    <location>
        <begin position="276"/>
        <end position="296"/>
    </location>
</feature>
<evidence type="ECO:0000313" key="5">
    <source>
        <dbReference type="Proteomes" id="UP001162131"/>
    </source>
</evidence>
<dbReference type="PANTHER" id="PTHR10153">
    <property type="entry name" value="SMALL CONDUCTANCE CALCIUM-ACTIVATED POTASSIUM CHANNEL"/>
    <property type="match status" value="1"/>
</dbReference>
<dbReference type="SUPFAM" id="SSF81324">
    <property type="entry name" value="Voltage-gated potassium channels"/>
    <property type="match status" value="1"/>
</dbReference>
<dbReference type="EMBL" id="CAJZBQ010000015">
    <property type="protein sequence ID" value="CAG9316115.1"/>
    <property type="molecule type" value="Genomic_DNA"/>
</dbReference>
<dbReference type="Gene3D" id="1.10.287.70">
    <property type="match status" value="1"/>
</dbReference>
<organism evidence="4 5">
    <name type="scientific">Blepharisma stoltei</name>
    <dbReference type="NCBI Taxonomy" id="1481888"/>
    <lineage>
        <taxon>Eukaryota</taxon>
        <taxon>Sar</taxon>
        <taxon>Alveolata</taxon>
        <taxon>Ciliophora</taxon>
        <taxon>Postciliodesmatophora</taxon>
        <taxon>Heterotrichea</taxon>
        <taxon>Heterotrichida</taxon>
        <taxon>Blepharismidae</taxon>
        <taxon>Blepharisma</taxon>
    </lineage>
</organism>
<dbReference type="InterPro" id="IPR013099">
    <property type="entry name" value="K_chnl_dom"/>
</dbReference>
<keyword evidence="2" id="KW-0812">Transmembrane</keyword>
<feature type="coiled-coil region" evidence="1">
    <location>
        <begin position="410"/>
        <end position="458"/>
    </location>
</feature>
<name>A0AAU9IMW0_9CILI</name>
<sequence length="478" mass="56599">MNILFTLKDIFPRRKSRINRLSAVMTPLWRTLNKSTITTWHDLQTRWSNQPNWKPAYTEGLYENKPNMRISNQLFNQWRAFEMASAIFSCLGIISSSIDYEMRYSPYRTHDNCEEESSVSDFWKTFTLFSTIASMVFLLMRDHSKSLWERYLIKIEPHIIIKLGNFPVKIAKIQKKCWNFHRFLDIFLLCIFTYPHMNIKIDIPYRYNFRTIDTCYNLNEILYYIMFFRIIRLYKAIMSFTPYQNYIARSFCLRQNTSANARFAFRCMIFQHPTKVVLFLLLIPSIIIFGLMLRIFERPLYDLTGKDFTDPTNSMWLVFSSLAMIGYGDYFPSSIFGRVTVAFCWITGAIAVSLVLLNAEKRGQFSKGQSEAFSLIFLSKSAAKVVQMAIKYYTCKKKHGSTSYFSKRAYKALEDAINRFKKNKLELTELIMKKQQMLVEAKRRVKALEKKMSAMEKLYTKLFTHIKWKLIAKNSKKY</sequence>
<dbReference type="GO" id="GO:0016020">
    <property type="term" value="C:membrane"/>
    <property type="evidence" value="ECO:0007669"/>
    <property type="project" value="InterPro"/>
</dbReference>